<dbReference type="Pfam" id="PF07261">
    <property type="entry name" value="DnaB_2"/>
    <property type="match status" value="1"/>
</dbReference>
<proteinExistence type="inferred from homology"/>
<feature type="domain" description="DnaB/C C-terminal" evidence="3">
    <location>
        <begin position="154"/>
        <end position="226"/>
    </location>
</feature>
<feature type="region of interest" description="Disordered" evidence="2">
    <location>
        <begin position="229"/>
        <end position="250"/>
    </location>
</feature>
<dbReference type="InterPro" id="IPR036388">
    <property type="entry name" value="WH-like_DNA-bd_sf"/>
</dbReference>
<protein>
    <submittedName>
        <fullName evidence="4">DnaD domain protein</fullName>
    </submittedName>
</protein>
<dbReference type="PANTHER" id="PTHR37293:SF6">
    <property type="entry name" value="DNA REPLICATION PROTEIN DNAD"/>
    <property type="match status" value="1"/>
</dbReference>
<dbReference type="Gene3D" id="1.10.10.630">
    <property type="entry name" value="DnaD domain-like"/>
    <property type="match status" value="1"/>
</dbReference>
<dbReference type="RefSeq" id="WP_119634520.1">
    <property type="nucleotide sequence ID" value="NZ_JANILD010000002.1"/>
</dbReference>
<dbReference type="PANTHER" id="PTHR37293">
    <property type="entry name" value="PHAGE REPLICATION PROTEIN-RELATED"/>
    <property type="match status" value="1"/>
</dbReference>
<gene>
    <name evidence="4" type="ORF">NQ032_05560</name>
</gene>
<feature type="region of interest" description="Disordered" evidence="2">
    <location>
        <begin position="119"/>
        <end position="152"/>
    </location>
</feature>
<reference evidence="4" key="1">
    <citation type="submission" date="2022-07" db="EMBL/GenBank/DDBJ databases">
        <title>Bacterial species isolated from the porcine tonsil microbiota.</title>
        <authorList>
            <person name="Oliveira I.M.F."/>
        </authorList>
    </citation>
    <scope>NUCLEOTIDE SEQUENCE</scope>
    <source>
        <strain evidence="4">8QC2O2</strain>
    </source>
</reference>
<accession>A0AAW5LL09</accession>
<feature type="compositionally biased region" description="Low complexity" evidence="2">
    <location>
        <begin position="126"/>
        <end position="148"/>
    </location>
</feature>
<evidence type="ECO:0000259" key="3">
    <source>
        <dbReference type="Pfam" id="PF07261"/>
    </source>
</evidence>
<dbReference type="InterPro" id="IPR053162">
    <property type="entry name" value="DnaD"/>
</dbReference>
<dbReference type="Proteomes" id="UP001204068">
    <property type="component" value="Unassembled WGS sequence"/>
</dbReference>
<name>A0AAW5LL09_MAMSC</name>
<evidence type="ECO:0000313" key="4">
    <source>
        <dbReference type="EMBL" id="MCQ9303089.1"/>
    </source>
</evidence>
<dbReference type="Pfam" id="PF13730">
    <property type="entry name" value="HTH_36"/>
    <property type="match status" value="1"/>
</dbReference>
<evidence type="ECO:0000313" key="5">
    <source>
        <dbReference type="Proteomes" id="UP001204068"/>
    </source>
</evidence>
<comment type="similarity">
    <text evidence="1">Belongs to the DnaB/DnaD family.</text>
</comment>
<dbReference type="InterPro" id="IPR006343">
    <property type="entry name" value="DnaB/C_C"/>
</dbReference>
<dbReference type="NCBIfam" id="TIGR01446">
    <property type="entry name" value="DnaD_dom"/>
    <property type="match status" value="1"/>
</dbReference>
<evidence type="ECO:0000256" key="1">
    <source>
        <dbReference type="ARBA" id="ARBA00093462"/>
    </source>
</evidence>
<sequence>MTEQIKTSITGYGLVFKRVMKDTKLNIEAKALYAYLSSYAGSDQSAFPSVELICHELDISKNRFRKYRKQLEDNGYLNIERVKSSNLYGKNLYTLNHEPRPLQNRAVESEALENRAMKNRALENLTTTSNSSTSNSITNNNETSNSSSKQQSPFDFYQSNGFGVLKPYISEQIGAWIDDFKENGNEIVIEAMKEALNNNVSTWNYVNSILKSWYNDGIKTVEDLSARSKRRNKQEEIADEDNPYLKYANN</sequence>
<dbReference type="EMBL" id="JANILD010000002">
    <property type="protein sequence ID" value="MCQ9303089.1"/>
    <property type="molecule type" value="Genomic_DNA"/>
</dbReference>
<organism evidence="4 5">
    <name type="scientific">Mammaliicoccus sciuri</name>
    <name type="common">Staphylococcus sciuri</name>
    <dbReference type="NCBI Taxonomy" id="1296"/>
    <lineage>
        <taxon>Bacteria</taxon>
        <taxon>Bacillati</taxon>
        <taxon>Bacillota</taxon>
        <taxon>Bacilli</taxon>
        <taxon>Bacillales</taxon>
        <taxon>Staphylococcaceae</taxon>
        <taxon>Mammaliicoccus</taxon>
    </lineage>
</organism>
<dbReference type="Gene3D" id="1.10.10.10">
    <property type="entry name" value="Winged helix-like DNA-binding domain superfamily/Winged helix DNA-binding domain"/>
    <property type="match status" value="1"/>
</dbReference>
<dbReference type="AlphaFoldDB" id="A0AAW5LL09"/>
<dbReference type="InterPro" id="IPR034829">
    <property type="entry name" value="DnaD-like_sf"/>
</dbReference>
<comment type="caution">
    <text evidence="4">The sequence shown here is derived from an EMBL/GenBank/DDBJ whole genome shotgun (WGS) entry which is preliminary data.</text>
</comment>
<dbReference type="SUPFAM" id="SSF158499">
    <property type="entry name" value="DnaD domain-like"/>
    <property type="match status" value="1"/>
</dbReference>
<evidence type="ECO:0000256" key="2">
    <source>
        <dbReference type="SAM" id="MobiDB-lite"/>
    </source>
</evidence>